<keyword evidence="3" id="KW-0804">Transcription</keyword>
<name>A0AA96WQ24_9CYAN</name>
<dbReference type="PANTHER" id="PTHR46796">
    <property type="entry name" value="HTH-TYPE TRANSCRIPTIONAL ACTIVATOR RHAS-RELATED"/>
    <property type="match status" value="1"/>
</dbReference>
<dbReference type="PANTHER" id="PTHR46796:SF6">
    <property type="entry name" value="ARAC SUBFAMILY"/>
    <property type="match status" value="1"/>
</dbReference>
<proteinExistence type="predicted"/>
<protein>
    <submittedName>
        <fullName evidence="6">Helix-turn-helix domain-containing protein</fullName>
    </submittedName>
</protein>
<reference evidence="6" key="1">
    <citation type="submission" date="2020-05" db="EMBL/GenBank/DDBJ databases">
        <authorList>
            <person name="Zhu T."/>
            <person name="Keshari N."/>
            <person name="Lu X."/>
        </authorList>
    </citation>
    <scope>NUCLEOTIDE SEQUENCE</scope>
    <source>
        <strain evidence="6">NK1-12</strain>
    </source>
</reference>
<dbReference type="PROSITE" id="PS01124">
    <property type="entry name" value="HTH_ARAC_FAMILY_2"/>
    <property type="match status" value="1"/>
</dbReference>
<dbReference type="InterPro" id="IPR018062">
    <property type="entry name" value="HTH_AraC-typ_CS"/>
</dbReference>
<sequence length="288" mass="32372">MQPTTSHPTAASGSSSVRQQKGNPIWVEQCQYPAGEANCFDRDTHTIFLSLAARPVRLLQIHDGKVYQGLYRKGDISIAPANQPLFARWESDDHYLQMGLAAGFVDHVARETLNQTVNSLEIVPSFQIRDAQIESIGYLLLAELQAHVGSQLYLESLANVLAVHLLRQYMAAPVHLPVYQGGLAQPQLGQVLEYMHAHLEQDIKLADLATLLDMSQFHFSHLFKQSLGISPYQYLLQQRIERAKQLLKQTDRAIMEIALMCGFNSHSHLSKQFRQLTGQTPRAYRNGA</sequence>
<dbReference type="AlphaFoldDB" id="A0AA96WQ24"/>
<dbReference type="SMART" id="SM00342">
    <property type="entry name" value="HTH_ARAC"/>
    <property type="match status" value="1"/>
</dbReference>
<evidence type="ECO:0000256" key="2">
    <source>
        <dbReference type="ARBA" id="ARBA00023125"/>
    </source>
</evidence>
<gene>
    <name evidence="6" type="ORF">HJG54_29640</name>
</gene>
<evidence type="ECO:0000259" key="5">
    <source>
        <dbReference type="PROSITE" id="PS01124"/>
    </source>
</evidence>
<dbReference type="GO" id="GO:0043565">
    <property type="term" value="F:sequence-specific DNA binding"/>
    <property type="evidence" value="ECO:0007669"/>
    <property type="project" value="InterPro"/>
</dbReference>
<feature type="region of interest" description="Disordered" evidence="4">
    <location>
        <begin position="1"/>
        <end position="20"/>
    </location>
</feature>
<dbReference type="Pfam" id="PF12833">
    <property type="entry name" value="HTH_18"/>
    <property type="match status" value="1"/>
</dbReference>
<dbReference type="SUPFAM" id="SSF46689">
    <property type="entry name" value="Homeodomain-like"/>
    <property type="match status" value="2"/>
</dbReference>
<dbReference type="PROSITE" id="PS00041">
    <property type="entry name" value="HTH_ARAC_FAMILY_1"/>
    <property type="match status" value="1"/>
</dbReference>
<evidence type="ECO:0000256" key="3">
    <source>
        <dbReference type="ARBA" id="ARBA00023163"/>
    </source>
</evidence>
<feature type="domain" description="HTH araC/xylS-type" evidence="5">
    <location>
        <begin position="189"/>
        <end position="287"/>
    </location>
</feature>
<keyword evidence="1" id="KW-0805">Transcription regulation</keyword>
<dbReference type="RefSeq" id="WP_316436694.1">
    <property type="nucleotide sequence ID" value="NZ_CP053587.1"/>
</dbReference>
<dbReference type="Gene3D" id="1.10.10.60">
    <property type="entry name" value="Homeodomain-like"/>
    <property type="match status" value="2"/>
</dbReference>
<organism evidence="6">
    <name type="scientific">Leptolyngbya sp. NK1-12</name>
    <dbReference type="NCBI Taxonomy" id="2547451"/>
    <lineage>
        <taxon>Bacteria</taxon>
        <taxon>Bacillati</taxon>
        <taxon>Cyanobacteriota</taxon>
        <taxon>Cyanophyceae</taxon>
        <taxon>Leptolyngbyales</taxon>
        <taxon>Leptolyngbyaceae</taxon>
        <taxon>Leptolyngbya group</taxon>
        <taxon>Leptolyngbya</taxon>
    </lineage>
</organism>
<evidence type="ECO:0000256" key="4">
    <source>
        <dbReference type="SAM" id="MobiDB-lite"/>
    </source>
</evidence>
<dbReference type="InterPro" id="IPR018060">
    <property type="entry name" value="HTH_AraC"/>
</dbReference>
<keyword evidence="2" id="KW-0238">DNA-binding</keyword>
<evidence type="ECO:0000313" key="6">
    <source>
        <dbReference type="EMBL" id="WNZ27081.1"/>
    </source>
</evidence>
<dbReference type="InterPro" id="IPR009057">
    <property type="entry name" value="Homeodomain-like_sf"/>
</dbReference>
<evidence type="ECO:0000256" key="1">
    <source>
        <dbReference type="ARBA" id="ARBA00023015"/>
    </source>
</evidence>
<dbReference type="EMBL" id="CP053587">
    <property type="protein sequence ID" value="WNZ27081.1"/>
    <property type="molecule type" value="Genomic_DNA"/>
</dbReference>
<accession>A0AA96WQ24</accession>
<dbReference type="InterPro" id="IPR050204">
    <property type="entry name" value="AraC_XylS_family_regulators"/>
</dbReference>
<dbReference type="GO" id="GO:0003700">
    <property type="term" value="F:DNA-binding transcription factor activity"/>
    <property type="evidence" value="ECO:0007669"/>
    <property type="project" value="InterPro"/>
</dbReference>